<organism evidence="1 2">
    <name type="scientific">Citrobacter freundii</name>
    <dbReference type="NCBI Taxonomy" id="546"/>
    <lineage>
        <taxon>Bacteria</taxon>
        <taxon>Pseudomonadati</taxon>
        <taxon>Pseudomonadota</taxon>
        <taxon>Gammaproteobacteria</taxon>
        <taxon>Enterobacterales</taxon>
        <taxon>Enterobacteriaceae</taxon>
        <taxon>Citrobacter</taxon>
        <taxon>Citrobacter freundii complex</taxon>
    </lineage>
</organism>
<comment type="caution">
    <text evidence="1">The sequence shown here is derived from an EMBL/GenBank/DDBJ whole genome shotgun (WGS) entry which is preliminary data.</text>
</comment>
<dbReference type="AlphaFoldDB" id="A0A7W3D2F8"/>
<evidence type="ECO:0000313" key="2">
    <source>
        <dbReference type="Proteomes" id="UP000591803"/>
    </source>
</evidence>
<name>A0A7W3D2F8_CITFR</name>
<dbReference type="EMBL" id="JABXRI010000001">
    <property type="protein sequence ID" value="MBA8061778.1"/>
    <property type="molecule type" value="Genomic_DNA"/>
</dbReference>
<gene>
    <name evidence="1" type="ORF">HV077_05075</name>
</gene>
<accession>A0A7W3D2F8</accession>
<protein>
    <submittedName>
        <fullName evidence="1">Uncharacterized protein</fullName>
    </submittedName>
</protein>
<proteinExistence type="predicted"/>
<sequence length="109" mass="12571">MVGLAIDQIAQSGLSSLSVIYYSAQLFRIDYDILEQELPDIIISEITTRFLIQPPDLNYSVSDDCFRKIDSMPESEKKDYIKNVIDSTTDNYLFFLNKTLLNFELETSE</sequence>
<dbReference type="Proteomes" id="UP000591803">
    <property type="component" value="Unassembled WGS sequence"/>
</dbReference>
<evidence type="ECO:0000313" key="1">
    <source>
        <dbReference type="EMBL" id="MBA8061778.1"/>
    </source>
</evidence>
<reference evidence="1 2" key="1">
    <citation type="submission" date="2020-06" db="EMBL/GenBank/DDBJ databases">
        <title>REHAB project genomes.</title>
        <authorList>
            <person name="Shaw L.P."/>
        </authorList>
    </citation>
    <scope>NUCLEOTIDE SEQUENCE [LARGE SCALE GENOMIC DNA]</scope>
    <source>
        <strain evidence="1 2">RHBSTW-00116</strain>
    </source>
</reference>